<dbReference type="STRING" id="1802723.A2675_00950"/>
<gene>
    <name evidence="2" type="ORF">A2675_00950</name>
</gene>
<keyword evidence="1" id="KW-1133">Transmembrane helix</keyword>
<dbReference type="EMBL" id="MHUS01000015">
    <property type="protein sequence ID" value="OHA80997.1"/>
    <property type="molecule type" value="Genomic_DNA"/>
</dbReference>
<evidence type="ECO:0000313" key="3">
    <source>
        <dbReference type="Proteomes" id="UP000176997"/>
    </source>
</evidence>
<protein>
    <recommendedName>
        <fullName evidence="4">DUF4446 domain-containing protein</fullName>
    </recommendedName>
</protein>
<accession>A0A1G2S7M4</accession>
<organism evidence="2 3">
    <name type="scientific">Candidatus Yonathbacteria bacterium RIFCSPHIGHO2_01_FULL_51_10</name>
    <dbReference type="NCBI Taxonomy" id="1802723"/>
    <lineage>
        <taxon>Bacteria</taxon>
        <taxon>Candidatus Yonathiibacteriota</taxon>
    </lineage>
</organism>
<comment type="caution">
    <text evidence="2">The sequence shown here is derived from an EMBL/GenBank/DDBJ whole genome shotgun (WGS) entry which is preliminary data.</text>
</comment>
<keyword evidence="1" id="KW-0472">Membrane</keyword>
<evidence type="ECO:0008006" key="4">
    <source>
        <dbReference type="Google" id="ProtNLM"/>
    </source>
</evidence>
<sequence>MNLPVSPLILVLLVLIAILAIWVGVLEYRLRRLLLGKDARSLEDTITNIREGIFSLARSHKETVSRIENLDGRVKRSIQGVETLRFNAFADAGSKQSFAIGLLTEEGDGVVISSLYSRDRMSVFAKPVRGHASEHELTEEEQEVLMRAKR</sequence>
<reference evidence="2 3" key="1">
    <citation type="journal article" date="2016" name="Nat. Commun.">
        <title>Thousands of microbial genomes shed light on interconnected biogeochemical processes in an aquifer system.</title>
        <authorList>
            <person name="Anantharaman K."/>
            <person name="Brown C.T."/>
            <person name="Hug L.A."/>
            <person name="Sharon I."/>
            <person name="Castelle C.J."/>
            <person name="Probst A.J."/>
            <person name="Thomas B.C."/>
            <person name="Singh A."/>
            <person name="Wilkins M.J."/>
            <person name="Karaoz U."/>
            <person name="Brodie E.L."/>
            <person name="Williams K.H."/>
            <person name="Hubbard S.S."/>
            <person name="Banfield J.F."/>
        </authorList>
    </citation>
    <scope>NUCLEOTIDE SEQUENCE [LARGE SCALE GENOMIC DNA]</scope>
</reference>
<feature type="transmembrane region" description="Helical" evidence="1">
    <location>
        <begin position="6"/>
        <end position="26"/>
    </location>
</feature>
<proteinExistence type="predicted"/>
<dbReference type="Proteomes" id="UP000176997">
    <property type="component" value="Unassembled WGS sequence"/>
</dbReference>
<dbReference type="AlphaFoldDB" id="A0A1G2S7M4"/>
<evidence type="ECO:0000313" key="2">
    <source>
        <dbReference type="EMBL" id="OHA80997.1"/>
    </source>
</evidence>
<evidence type="ECO:0000256" key="1">
    <source>
        <dbReference type="SAM" id="Phobius"/>
    </source>
</evidence>
<name>A0A1G2S7M4_9BACT</name>
<dbReference type="Pfam" id="PF14584">
    <property type="entry name" value="DUF4446"/>
    <property type="match status" value="1"/>
</dbReference>
<dbReference type="InterPro" id="IPR027981">
    <property type="entry name" value="DUF4446"/>
</dbReference>
<keyword evidence="1" id="KW-0812">Transmembrane</keyword>